<dbReference type="AlphaFoldDB" id="A0AAW5P074"/>
<accession>A0AAW5P074</accession>
<name>A0AAW5P074_9BACE</name>
<evidence type="ECO:0008006" key="4">
    <source>
        <dbReference type="Google" id="ProtNLM"/>
    </source>
</evidence>
<comment type="caution">
    <text evidence="2">The sequence shown here is derived from an EMBL/GenBank/DDBJ whole genome shotgun (WGS) entry which is preliminary data.</text>
</comment>
<keyword evidence="1" id="KW-1133">Transmembrane helix</keyword>
<dbReference type="EMBL" id="JANUTS010000001">
    <property type="protein sequence ID" value="MCS2794150.1"/>
    <property type="molecule type" value="Genomic_DNA"/>
</dbReference>
<feature type="transmembrane region" description="Helical" evidence="1">
    <location>
        <begin position="115"/>
        <end position="138"/>
    </location>
</feature>
<proteinExistence type="predicted"/>
<dbReference type="Proteomes" id="UP001204548">
    <property type="component" value="Unassembled WGS sequence"/>
</dbReference>
<feature type="transmembrane region" description="Helical" evidence="1">
    <location>
        <begin position="83"/>
        <end position="103"/>
    </location>
</feature>
<keyword evidence="1" id="KW-0812">Transmembrane</keyword>
<evidence type="ECO:0000313" key="3">
    <source>
        <dbReference type="Proteomes" id="UP001204548"/>
    </source>
</evidence>
<protein>
    <recommendedName>
        <fullName evidence="4">O-antigen ligase domain-containing protein</fullName>
    </recommendedName>
</protein>
<evidence type="ECO:0000313" key="2">
    <source>
        <dbReference type="EMBL" id="MCS2794150.1"/>
    </source>
</evidence>
<keyword evidence="1" id="KW-0472">Membrane</keyword>
<evidence type="ECO:0000256" key="1">
    <source>
        <dbReference type="SAM" id="Phobius"/>
    </source>
</evidence>
<feature type="transmembrane region" description="Helical" evidence="1">
    <location>
        <begin position="49"/>
        <end position="77"/>
    </location>
</feature>
<gene>
    <name evidence="2" type="ORF">NXW97_19475</name>
</gene>
<reference evidence="2" key="1">
    <citation type="submission" date="2022-08" db="EMBL/GenBank/DDBJ databases">
        <title>Genome Sequencing of Bacteroides fragilis Group Isolates with Nanopore Technology.</title>
        <authorList>
            <person name="Tisza M.J."/>
            <person name="Smith D."/>
            <person name="Dekker J.P."/>
        </authorList>
    </citation>
    <scope>NUCLEOTIDE SEQUENCE</scope>
    <source>
        <strain evidence="2">BFG-351</strain>
    </source>
</reference>
<sequence>MSEEYRFGIRNFRFINSNSGDYASILIIALSIVHLQSGMTGKKYIFLKLLTLFCLILTLRGKAIGMVLTYTVLIWLLKYYKGISLKSLAILAMIGFGGAYWQIKFYFVDNITARGLFLLYGLITANNFFPFGAGFSTYGSNMAKVNYSPLYTEYGFSSYYGMSAEQPQFLNDNFWPMIIAQFGWISFILYAFILVLFFKIVNIEFSLKQLKIAGFILFFFVNLFFYRRAYICPLYWVCFHPSFFFRYCSFSKI</sequence>
<organism evidence="2 3">
    <name type="scientific">Bacteroides faecis</name>
    <dbReference type="NCBI Taxonomy" id="674529"/>
    <lineage>
        <taxon>Bacteria</taxon>
        <taxon>Pseudomonadati</taxon>
        <taxon>Bacteroidota</taxon>
        <taxon>Bacteroidia</taxon>
        <taxon>Bacteroidales</taxon>
        <taxon>Bacteroidaceae</taxon>
        <taxon>Bacteroides</taxon>
    </lineage>
</organism>
<feature type="transmembrane region" description="Helical" evidence="1">
    <location>
        <begin position="174"/>
        <end position="198"/>
    </location>
</feature>
<feature type="transmembrane region" description="Helical" evidence="1">
    <location>
        <begin position="210"/>
        <end position="227"/>
    </location>
</feature>
<dbReference type="RefSeq" id="WP_258990743.1">
    <property type="nucleotide sequence ID" value="NZ_JANUTS010000001.1"/>
</dbReference>